<reference evidence="1" key="1">
    <citation type="submission" date="2019-03" db="EMBL/GenBank/DDBJ databases">
        <title>Improved annotation for the trematode Fasciola hepatica.</title>
        <authorList>
            <person name="Choi Y.-J."/>
            <person name="Martin J."/>
            <person name="Mitreva M."/>
        </authorList>
    </citation>
    <scope>NUCLEOTIDE SEQUENCE [LARGE SCALE GENOMIC DNA]</scope>
</reference>
<evidence type="ECO:0000313" key="1">
    <source>
        <dbReference type="EMBL" id="THD27875.1"/>
    </source>
</evidence>
<organism evidence="1 2">
    <name type="scientific">Fasciola hepatica</name>
    <name type="common">Liver fluke</name>
    <dbReference type="NCBI Taxonomy" id="6192"/>
    <lineage>
        <taxon>Eukaryota</taxon>
        <taxon>Metazoa</taxon>
        <taxon>Spiralia</taxon>
        <taxon>Lophotrochozoa</taxon>
        <taxon>Platyhelminthes</taxon>
        <taxon>Trematoda</taxon>
        <taxon>Digenea</taxon>
        <taxon>Plagiorchiida</taxon>
        <taxon>Echinostomata</taxon>
        <taxon>Echinostomatoidea</taxon>
        <taxon>Fasciolidae</taxon>
        <taxon>Fasciola</taxon>
    </lineage>
</organism>
<accession>A0A2H1CSQ6</accession>
<dbReference type="Proteomes" id="UP000230066">
    <property type="component" value="Unassembled WGS sequence"/>
</dbReference>
<protein>
    <submittedName>
        <fullName evidence="1">Ribonuclease P protein subunit RPR2</fullName>
    </submittedName>
</protein>
<dbReference type="InterPro" id="IPR007175">
    <property type="entry name" value="Rpr2/Snm1/Rpp21"/>
</dbReference>
<evidence type="ECO:0000313" key="2">
    <source>
        <dbReference type="Proteomes" id="UP000230066"/>
    </source>
</evidence>
<sequence length="141" mass="16046">MGRQFKTARDSPKPSPIQCTMNFLYQQALLVAHTDWNPSNSAKETVQQSLSQNALRQLVLLSEKSHTRLAPVLRRTICRNCRALLTCPNGMRLRFRSGKVRWQCLACSSKQTVMIGKKTTWSPSYPERFLESSSDAVLEET</sequence>
<comment type="caution">
    <text evidence="1">The sequence shown here is derived from an EMBL/GenBank/DDBJ whole genome shotgun (WGS) entry which is preliminary data.</text>
</comment>
<dbReference type="GO" id="GO:0006396">
    <property type="term" value="P:RNA processing"/>
    <property type="evidence" value="ECO:0007669"/>
    <property type="project" value="InterPro"/>
</dbReference>
<dbReference type="Pfam" id="PF04032">
    <property type="entry name" value="Rpr2"/>
    <property type="match status" value="1"/>
</dbReference>
<keyword evidence="2" id="KW-1185">Reference proteome</keyword>
<name>A0A2H1CSQ6_FASHE</name>
<gene>
    <name evidence="1" type="ORF">D915_001241</name>
</gene>
<dbReference type="AlphaFoldDB" id="A0A2H1CSQ6"/>
<proteinExistence type="predicted"/>
<dbReference type="EMBL" id="JXXN02000296">
    <property type="protein sequence ID" value="THD27875.1"/>
    <property type="molecule type" value="Genomic_DNA"/>
</dbReference>